<organism evidence="2 3">
    <name type="scientific">Deferribacter autotrophicus</name>
    <dbReference type="NCBI Taxonomy" id="500465"/>
    <lineage>
        <taxon>Bacteria</taxon>
        <taxon>Pseudomonadati</taxon>
        <taxon>Deferribacterota</taxon>
        <taxon>Deferribacteres</taxon>
        <taxon>Deferribacterales</taxon>
        <taxon>Deferribacteraceae</taxon>
        <taxon>Deferribacter</taxon>
    </lineage>
</organism>
<feature type="domain" description="Thioredoxin-like fold" evidence="1">
    <location>
        <begin position="136"/>
        <end position="281"/>
    </location>
</feature>
<evidence type="ECO:0000259" key="1">
    <source>
        <dbReference type="Pfam" id="PF13462"/>
    </source>
</evidence>
<dbReference type="EMBL" id="VFJB01000007">
    <property type="protein sequence ID" value="KAA0257552.1"/>
    <property type="molecule type" value="Genomic_DNA"/>
</dbReference>
<dbReference type="SUPFAM" id="SSF52833">
    <property type="entry name" value="Thioredoxin-like"/>
    <property type="match status" value="1"/>
</dbReference>
<reference evidence="2 3" key="1">
    <citation type="submission" date="2019-06" db="EMBL/GenBank/DDBJ databases">
        <title>Genomic insights into carbon and energy metabolism of Deferribacter autotrophicus revealed new metabolic traits in the phylum Deferribacteres.</title>
        <authorList>
            <person name="Slobodkin A.I."/>
            <person name="Slobodkina G.B."/>
            <person name="Allioux M."/>
            <person name="Alain K."/>
            <person name="Jebbar M."/>
            <person name="Shadrin V."/>
            <person name="Kublanov I.V."/>
            <person name="Toshchakov S.V."/>
            <person name="Bonch-Osmolovskaya E.A."/>
        </authorList>
    </citation>
    <scope>NUCLEOTIDE SEQUENCE [LARGE SCALE GENOMIC DNA]</scope>
    <source>
        <strain evidence="2 3">SL50</strain>
    </source>
</reference>
<dbReference type="Gene3D" id="3.40.30.10">
    <property type="entry name" value="Glutaredoxin"/>
    <property type="match status" value="1"/>
</dbReference>
<dbReference type="InterPro" id="IPR036249">
    <property type="entry name" value="Thioredoxin-like_sf"/>
</dbReference>
<dbReference type="InterPro" id="IPR051470">
    <property type="entry name" value="Thiol:disulfide_interchange"/>
</dbReference>
<dbReference type="InterPro" id="IPR012336">
    <property type="entry name" value="Thioredoxin-like_fold"/>
</dbReference>
<keyword evidence="3" id="KW-1185">Reference proteome</keyword>
<evidence type="ECO:0000313" key="2">
    <source>
        <dbReference type="EMBL" id="KAA0257552.1"/>
    </source>
</evidence>
<comment type="caution">
    <text evidence="2">The sequence shown here is derived from an EMBL/GenBank/DDBJ whole genome shotgun (WGS) entry which is preliminary data.</text>
</comment>
<dbReference type="Pfam" id="PF13462">
    <property type="entry name" value="Thioredoxin_4"/>
    <property type="match status" value="1"/>
</dbReference>
<dbReference type="Proteomes" id="UP000322876">
    <property type="component" value="Unassembled WGS sequence"/>
</dbReference>
<proteinExistence type="predicted"/>
<dbReference type="PANTHER" id="PTHR35272:SF3">
    <property type="entry name" value="THIOL:DISULFIDE INTERCHANGE PROTEIN DSBC"/>
    <property type="match status" value="1"/>
</dbReference>
<dbReference type="RefSeq" id="WP_149266933.1">
    <property type="nucleotide sequence ID" value="NZ_VFJB01000007.1"/>
</dbReference>
<dbReference type="PANTHER" id="PTHR35272">
    <property type="entry name" value="THIOL:DISULFIDE INTERCHANGE PROTEIN DSBC-RELATED"/>
    <property type="match status" value="1"/>
</dbReference>
<name>A0A5A8F1I6_9BACT</name>
<accession>A0A5A8F1I6</accession>
<dbReference type="OrthoDB" id="9784686at2"/>
<protein>
    <recommendedName>
        <fullName evidence="1">Thioredoxin-like fold domain-containing protein</fullName>
    </recommendedName>
</protein>
<sequence length="300" mass="34593">MIRIFKYETINQTIQALATLAGILFLGMILNLATVTLGHSAEKEYSKTAKKVAKIIKKRLHHKGKVTIVDEIDPKVLEGFKYVKLNITTDADNKTFGFYTDGKYVITGLADLKTGENIINYIKAISDTIDVEIRSDELMYGNINAPVKIVVFSDFECPFCKRVSKEMQYIIKKHKGKIAIFYKHYPLPFHKHAELLAKIYEAGKKLGYKWDMYKYDFNGKNNDEILKTFENQLPKNKLVEFYKYLNSQEIKDKIERNKKEGQALGIKGTPYILVNSHPVEGYQPNLIYEIVNMELDKSKK</sequence>
<evidence type="ECO:0000313" key="3">
    <source>
        <dbReference type="Proteomes" id="UP000322876"/>
    </source>
</evidence>
<dbReference type="AlphaFoldDB" id="A0A5A8F1I6"/>
<gene>
    <name evidence="2" type="ORF">FHQ18_09425</name>
</gene>